<dbReference type="Proteomes" id="UP000661607">
    <property type="component" value="Unassembled WGS sequence"/>
</dbReference>
<sequence length="133" mass="14064">MTRFPPGDPIYDPAFKAAAAAWHSLIDYAEACAEAAVDADPARLTVTDDYEGARQALKAAVDSRILHLVQDAAMRFQAAVEAPKDLSALVAGDSGGENELALMGAVMMLRGSLHHLGEALDDLGRAFPDPSEE</sequence>
<protein>
    <submittedName>
        <fullName evidence="1">Uncharacterized protein</fullName>
    </submittedName>
</protein>
<reference evidence="1 2" key="1">
    <citation type="submission" date="2020-10" db="EMBL/GenBank/DDBJ databases">
        <title>Sequencing the genomes of 1000 actinobacteria strains.</title>
        <authorList>
            <person name="Klenk H.-P."/>
        </authorList>
    </citation>
    <scope>NUCLEOTIDE SEQUENCE [LARGE SCALE GENOMIC DNA]</scope>
    <source>
        <strain evidence="1 2">DSM 43748</strain>
    </source>
</reference>
<accession>A0ABR9KWT2</accession>
<organism evidence="1 2">
    <name type="scientific">Nonomuraea africana</name>
    <dbReference type="NCBI Taxonomy" id="46171"/>
    <lineage>
        <taxon>Bacteria</taxon>
        <taxon>Bacillati</taxon>
        <taxon>Actinomycetota</taxon>
        <taxon>Actinomycetes</taxon>
        <taxon>Streptosporangiales</taxon>
        <taxon>Streptosporangiaceae</taxon>
        <taxon>Nonomuraea</taxon>
    </lineage>
</organism>
<evidence type="ECO:0000313" key="2">
    <source>
        <dbReference type="Proteomes" id="UP000661607"/>
    </source>
</evidence>
<gene>
    <name evidence="1" type="ORF">H4W81_009368</name>
</gene>
<comment type="caution">
    <text evidence="1">The sequence shown here is derived from an EMBL/GenBank/DDBJ whole genome shotgun (WGS) entry which is preliminary data.</text>
</comment>
<name>A0ABR9KWT2_9ACTN</name>
<dbReference type="RefSeq" id="WP_192781500.1">
    <property type="nucleotide sequence ID" value="NZ_BAAASY010000032.1"/>
</dbReference>
<dbReference type="EMBL" id="JADBEF010000002">
    <property type="protein sequence ID" value="MBE1566496.1"/>
    <property type="molecule type" value="Genomic_DNA"/>
</dbReference>
<evidence type="ECO:0000313" key="1">
    <source>
        <dbReference type="EMBL" id="MBE1566496.1"/>
    </source>
</evidence>
<keyword evidence="2" id="KW-1185">Reference proteome</keyword>
<proteinExistence type="predicted"/>